<dbReference type="EC" id="2.2.1.6" evidence="5"/>
<comment type="pathway">
    <text evidence="2">Amino-acid biosynthesis; L-valine biosynthesis; L-valine from pyruvate: step 1/4.</text>
</comment>
<gene>
    <name evidence="10" type="primary">ilvN</name>
    <name evidence="10" type="ORF">KPS_002127</name>
</gene>
<sequence>MSGAPGAQTISTGPAALAPDARPLVALRLTVNNHPGVMSHVCGLFARRAFNVEAILCTPVNGGQVSRIWLLVNEDERLEQMVRQVRKLHDVLDVRRRPAGGEGFARLAECMAAWERETAGQ</sequence>
<dbReference type="GO" id="GO:0003984">
    <property type="term" value="F:acetolactate synthase activity"/>
    <property type="evidence" value="ECO:0007669"/>
    <property type="project" value="UniProtKB-EC"/>
</dbReference>
<dbReference type="PROSITE" id="PS51671">
    <property type="entry name" value="ACT"/>
    <property type="match status" value="1"/>
</dbReference>
<evidence type="ECO:0000259" key="9">
    <source>
        <dbReference type="PROSITE" id="PS51671"/>
    </source>
</evidence>
<dbReference type="Pfam" id="PF22629">
    <property type="entry name" value="ACT_AHAS_ss"/>
    <property type="match status" value="1"/>
</dbReference>
<dbReference type="InterPro" id="IPR039557">
    <property type="entry name" value="AHAS_ACT"/>
</dbReference>
<comment type="pathway">
    <text evidence="1">Amino-acid biosynthesis; L-isoleucine biosynthesis; L-isoleucine from 2-oxobutanoate: step 1/4.</text>
</comment>
<protein>
    <recommendedName>
        <fullName evidence="5">acetolactate synthase</fullName>
        <ecNumber evidence="5">2.2.1.6</ecNumber>
    </recommendedName>
</protein>
<evidence type="ECO:0000256" key="7">
    <source>
        <dbReference type="ARBA" id="ARBA00023304"/>
    </source>
</evidence>
<dbReference type="InterPro" id="IPR054480">
    <property type="entry name" value="AHAS_small-like_ACT"/>
</dbReference>
<proteinExistence type="inferred from homology"/>
<keyword evidence="11" id="KW-1185">Reference proteome</keyword>
<dbReference type="InterPro" id="IPR045865">
    <property type="entry name" value="ACT-like_dom_sf"/>
</dbReference>
<evidence type="ECO:0000256" key="6">
    <source>
        <dbReference type="ARBA" id="ARBA00022605"/>
    </source>
</evidence>
<dbReference type="InterPro" id="IPR002912">
    <property type="entry name" value="ACT_dom"/>
</dbReference>
<evidence type="ECO:0000256" key="2">
    <source>
        <dbReference type="ARBA" id="ARBA00005025"/>
    </source>
</evidence>
<dbReference type="Gene3D" id="3.30.70.260">
    <property type="match status" value="1"/>
</dbReference>
<accession>A0ABY9R6F2</accession>
<keyword evidence="7" id="KW-0100">Branched-chain amino acid biosynthesis</keyword>
<evidence type="ECO:0000256" key="1">
    <source>
        <dbReference type="ARBA" id="ARBA00004974"/>
    </source>
</evidence>
<evidence type="ECO:0000256" key="5">
    <source>
        <dbReference type="ARBA" id="ARBA00013145"/>
    </source>
</evidence>
<keyword evidence="10" id="KW-0808">Transferase</keyword>
<dbReference type="EMBL" id="CP133659">
    <property type="protein sequence ID" value="WMW67295.1"/>
    <property type="molecule type" value="Genomic_DNA"/>
</dbReference>
<dbReference type="InterPro" id="IPR004789">
    <property type="entry name" value="Acetalactate_synth_ssu"/>
</dbReference>
<reference evidence="10" key="1">
    <citation type="submission" date="2023-09" db="EMBL/GenBank/DDBJ databases">
        <authorList>
            <consortium name="CW5 consortium"/>
            <person name="Lu C.-W."/>
        </authorList>
    </citation>
    <scope>NUCLEOTIDE SEQUENCE</scope>
    <source>
        <strain evidence="10">KPS</strain>
    </source>
</reference>
<dbReference type="CDD" id="cd04878">
    <property type="entry name" value="ACT_AHAS"/>
    <property type="match status" value="1"/>
</dbReference>
<comment type="subunit">
    <text evidence="4">Dimer of large and small chains.</text>
</comment>
<organism evidence="10 11">
    <name type="scientific">Nitratidesulfovibrio liaohensis</name>
    <dbReference type="NCBI Taxonomy" id="2604158"/>
    <lineage>
        <taxon>Bacteria</taxon>
        <taxon>Pseudomonadati</taxon>
        <taxon>Thermodesulfobacteriota</taxon>
        <taxon>Desulfovibrionia</taxon>
        <taxon>Desulfovibrionales</taxon>
        <taxon>Desulfovibrionaceae</taxon>
        <taxon>Nitratidesulfovibrio</taxon>
    </lineage>
</organism>
<comment type="similarity">
    <text evidence="3">Belongs to the acetolactate synthase small subunit family.</text>
</comment>
<dbReference type="PANTHER" id="PTHR30239:SF4">
    <property type="entry name" value="ACETOLACTATE SYNTHASE ISOZYME 1 SMALL SUBUNIT"/>
    <property type="match status" value="1"/>
</dbReference>
<feature type="domain" description="ACT" evidence="9">
    <location>
        <begin position="26"/>
        <end position="99"/>
    </location>
</feature>
<dbReference type="SUPFAM" id="SSF55021">
    <property type="entry name" value="ACT-like"/>
    <property type="match status" value="1"/>
</dbReference>
<evidence type="ECO:0000313" key="10">
    <source>
        <dbReference type="EMBL" id="WMW67295.1"/>
    </source>
</evidence>
<comment type="catalytic activity">
    <reaction evidence="8">
        <text>2 pyruvate + H(+) = (2S)-2-acetolactate + CO2</text>
        <dbReference type="Rhea" id="RHEA:25249"/>
        <dbReference type="ChEBI" id="CHEBI:15361"/>
        <dbReference type="ChEBI" id="CHEBI:15378"/>
        <dbReference type="ChEBI" id="CHEBI:16526"/>
        <dbReference type="ChEBI" id="CHEBI:58476"/>
        <dbReference type="EC" id="2.2.1.6"/>
    </reaction>
</comment>
<dbReference type="Proteomes" id="UP001180616">
    <property type="component" value="Chromosome"/>
</dbReference>
<evidence type="ECO:0000256" key="4">
    <source>
        <dbReference type="ARBA" id="ARBA00011744"/>
    </source>
</evidence>
<evidence type="ECO:0000313" key="11">
    <source>
        <dbReference type="Proteomes" id="UP001180616"/>
    </source>
</evidence>
<name>A0ABY9R6F2_9BACT</name>
<keyword evidence="6" id="KW-0028">Amino-acid biosynthesis</keyword>
<evidence type="ECO:0000256" key="3">
    <source>
        <dbReference type="ARBA" id="ARBA00006341"/>
    </source>
</evidence>
<dbReference type="PANTHER" id="PTHR30239">
    <property type="entry name" value="ACETOLACTATE SYNTHASE SMALL SUBUNIT"/>
    <property type="match status" value="1"/>
</dbReference>
<dbReference type="NCBIfam" id="NF006036">
    <property type="entry name" value="PRK08178.1"/>
    <property type="match status" value="1"/>
</dbReference>
<evidence type="ECO:0000256" key="8">
    <source>
        <dbReference type="ARBA" id="ARBA00048670"/>
    </source>
</evidence>